<gene>
    <name evidence="1" type="ORF">C5167_006058</name>
</gene>
<dbReference type="AlphaFoldDB" id="A0A4Y7JGH9"/>
<evidence type="ECO:0000313" key="2">
    <source>
        <dbReference type="Proteomes" id="UP000316621"/>
    </source>
</evidence>
<organism evidence="1 2">
    <name type="scientific">Papaver somniferum</name>
    <name type="common">Opium poppy</name>
    <dbReference type="NCBI Taxonomy" id="3469"/>
    <lineage>
        <taxon>Eukaryota</taxon>
        <taxon>Viridiplantae</taxon>
        <taxon>Streptophyta</taxon>
        <taxon>Embryophyta</taxon>
        <taxon>Tracheophyta</taxon>
        <taxon>Spermatophyta</taxon>
        <taxon>Magnoliopsida</taxon>
        <taxon>Ranunculales</taxon>
        <taxon>Papaveraceae</taxon>
        <taxon>Papaveroideae</taxon>
        <taxon>Papaver</taxon>
    </lineage>
</organism>
<protein>
    <submittedName>
        <fullName evidence="1">Uncharacterized protein</fullName>
    </submittedName>
</protein>
<reference evidence="1 2" key="1">
    <citation type="journal article" date="2018" name="Science">
        <title>The opium poppy genome and morphinan production.</title>
        <authorList>
            <person name="Guo L."/>
            <person name="Winzer T."/>
            <person name="Yang X."/>
            <person name="Li Y."/>
            <person name="Ning Z."/>
            <person name="He Z."/>
            <person name="Teodor R."/>
            <person name="Lu Y."/>
            <person name="Bowser T.A."/>
            <person name="Graham I.A."/>
            <person name="Ye K."/>
        </authorList>
    </citation>
    <scope>NUCLEOTIDE SEQUENCE [LARGE SCALE GENOMIC DNA]</scope>
    <source>
        <strain evidence="2">cv. HN1</strain>
        <tissue evidence="1">Leaves</tissue>
    </source>
</reference>
<dbReference type="Gramene" id="RZC58755">
    <property type="protein sequence ID" value="RZC58755"/>
    <property type="gene ID" value="C5167_006058"/>
</dbReference>
<sequence length="63" mass="7244">MPVQNKVVQDKGHMLWKIVGKCFPGKITKMLKKPQNPNCTQMAPADEIRTCKMEVETKKMARQ</sequence>
<name>A0A4Y7JGH9_PAPSO</name>
<accession>A0A4Y7JGH9</accession>
<keyword evidence="2" id="KW-1185">Reference proteome</keyword>
<dbReference type="EMBL" id="CM010718">
    <property type="protein sequence ID" value="RZC58755.1"/>
    <property type="molecule type" value="Genomic_DNA"/>
</dbReference>
<dbReference type="Proteomes" id="UP000316621">
    <property type="component" value="Chromosome 4"/>
</dbReference>
<evidence type="ECO:0000313" key="1">
    <source>
        <dbReference type="EMBL" id="RZC58755.1"/>
    </source>
</evidence>
<proteinExistence type="predicted"/>